<accession>A0ABQ3YZE9</accession>
<name>A0ABQ3YZE9_9ACTN</name>
<proteinExistence type="predicted"/>
<organism evidence="2 3">
    <name type="scientific">Paractinoplanes durhamensis</name>
    <dbReference type="NCBI Taxonomy" id="113563"/>
    <lineage>
        <taxon>Bacteria</taxon>
        <taxon>Bacillati</taxon>
        <taxon>Actinomycetota</taxon>
        <taxon>Actinomycetes</taxon>
        <taxon>Micromonosporales</taxon>
        <taxon>Micromonosporaceae</taxon>
        <taxon>Paractinoplanes</taxon>
    </lineage>
</organism>
<comment type="caution">
    <text evidence="2">The sequence shown here is derived from an EMBL/GenBank/DDBJ whole genome shotgun (WGS) entry which is preliminary data.</text>
</comment>
<protein>
    <submittedName>
        <fullName evidence="2">Uncharacterized protein</fullName>
    </submittedName>
</protein>
<feature type="compositionally biased region" description="Polar residues" evidence="1">
    <location>
        <begin position="90"/>
        <end position="99"/>
    </location>
</feature>
<dbReference type="Proteomes" id="UP000637628">
    <property type="component" value="Unassembled WGS sequence"/>
</dbReference>
<keyword evidence="3" id="KW-1185">Reference proteome</keyword>
<gene>
    <name evidence="2" type="ORF">Adu01nite_40190</name>
</gene>
<reference evidence="2 3" key="1">
    <citation type="submission" date="2021-01" db="EMBL/GenBank/DDBJ databases">
        <title>Whole genome shotgun sequence of Actinoplanes durhamensis NBRC 14914.</title>
        <authorList>
            <person name="Komaki H."/>
            <person name="Tamura T."/>
        </authorList>
    </citation>
    <scope>NUCLEOTIDE SEQUENCE [LARGE SCALE GENOMIC DNA]</scope>
    <source>
        <strain evidence="2 3">NBRC 14914</strain>
    </source>
</reference>
<evidence type="ECO:0000313" key="2">
    <source>
        <dbReference type="EMBL" id="GIE02669.1"/>
    </source>
</evidence>
<feature type="region of interest" description="Disordered" evidence="1">
    <location>
        <begin position="86"/>
        <end position="108"/>
    </location>
</feature>
<dbReference type="EMBL" id="BOML01000033">
    <property type="protein sequence ID" value="GIE02669.1"/>
    <property type="molecule type" value="Genomic_DNA"/>
</dbReference>
<evidence type="ECO:0000313" key="3">
    <source>
        <dbReference type="Proteomes" id="UP000637628"/>
    </source>
</evidence>
<sequence length="108" mass="11683">MISAASVRVARFFSTVVTLLPPSVPPYEVLTLCNANDSPDVTGIALMTEVTGGVMYVVDLATNRSDVYLPRRSRSTLRSVIDWSDETATDRSSGAWTTQREAKGPACD</sequence>
<evidence type="ECO:0000256" key="1">
    <source>
        <dbReference type="SAM" id="MobiDB-lite"/>
    </source>
</evidence>